<feature type="transmembrane region" description="Helical" evidence="1">
    <location>
        <begin position="380"/>
        <end position="401"/>
    </location>
</feature>
<dbReference type="Pfam" id="PF02308">
    <property type="entry name" value="MgtC"/>
    <property type="match status" value="1"/>
</dbReference>
<sequence length="434" mass="44460">MVDSVAVTEVSGAARALAAALGCGLLVGLERERRKGRGATRVFAGIRTFALVCVLGAAAALTGSVGLVPVGALLVAGLAVVSHWRDRSPDPGATTEIALFLTYLIGVLCAWSLPLAAAVAVGLTGVLAARERLHRFARQWLRPYEVRDGIILAAIVLIALPLMPDRTVAGEGLNPYQLTRLLALLLAIQSLAHLSQRLLAAREAIALSSLAAGFVSSTATIASSGLAVREGRAGARLMAGAGLLSCVATLLQMAVIAAALQPAWLAWLWLPTLVGATLALGLGLWLVQGALAGANAGANAGAPAPVDGAQAQRMFSLRNAAVVAGVLTLVQVGVHGLGRWLGPVAESAGTLLAALFDLHAALAAIFVQGTPPASGAPDRLVWTLALALLVHAASKSAVAWASGGRDYARWLVPMLWLHTLPAVALILWTPVRAG</sequence>
<dbReference type="EMBL" id="LZDH01000002">
    <property type="protein sequence ID" value="OBS32020.1"/>
    <property type="molecule type" value="Genomic_DNA"/>
</dbReference>
<dbReference type="Pfam" id="PF13194">
    <property type="entry name" value="DUF4010"/>
    <property type="match status" value="1"/>
</dbReference>
<evidence type="ECO:0000259" key="3">
    <source>
        <dbReference type="Pfam" id="PF13194"/>
    </source>
</evidence>
<evidence type="ECO:0000313" key="7">
    <source>
        <dbReference type="Proteomes" id="UP000316388"/>
    </source>
</evidence>
<feature type="transmembrane region" description="Helical" evidence="1">
    <location>
        <begin position="266"/>
        <end position="287"/>
    </location>
</feature>
<feature type="domain" description="MgtC/SapB/SrpB/YhiD N-terminal" evidence="2">
    <location>
        <begin position="17"/>
        <end position="135"/>
    </location>
</feature>
<evidence type="ECO:0000256" key="1">
    <source>
        <dbReference type="SAM" id="Phobius"/>
    </source>
</evidence>
<accession>A0A1A6DZ21</accession>
<feature type="transmembrane region" description="Helical" evidence="1">
    <location>
        <begin position="12"/>
        <end position="30"/>
    </location>
</feature>
<keyword evidence="1" id="KW-0472">Membrane</keyword>
<feature type="transmembrane region" description="Helical" evidence="1">
    <location>
        <begin position="149"/>
        <end position="169"/>
    </location>
</feature>
<dbReference type="RefSeq" id="WP_068606244.1">
    <property type="nucleotide sequence ID" value="NZ_LZDH01000002.1"/>
</dbReference>
<keyword evidence="1" id="KW-0812">Transmembrane</keyword>
<feature type="transmembrane region" description="Helical" evidence="1">
    <location>
        <begin position="42"/>
        <end position="61"/>
    </location>
</feature>
<comment type="caution">
    <text evidence="4">The sequence shown here is derived from an EMBL/GenBank/DDBJ whole genome shotgun (WGS) entry which is preliminary data.</text>
</comment>
<dbReference type="OrthoDB" id="9813718at2"/>
<feature type="transmembrane region" description="Helical" evidence="1">
    <location>
        <begin position="348"/>
        <end position="368"/>
    </location>
</feature>
<feature type="domain" description="DUF4010" evidence="3">
    <location>
        <begin position="184"/>
        <end position="403"/>
    </location>
</feature>
<evidence type="ECO:0000313" key="5">
    <source>
        <dbReference type="EMBL" id="TSE34572.1"/>
    </source>
</evidence>
<evidence type="ECO:0000259" key="2">
    <source>
        <dbReference type="Pfam" id="PF02308"/>
    </source>
</evidence>
<dbReference type="Proteomes" id="UP000316388">
    <property type="component" value="Unassembled WGS sequence"/>
</dbReference>
<feature type="transmembrane region" description="Helical" evidence="1">
    <location>
        <begin position="240"/>
        <end position="260"/>
    </location>
</feature>
<keyword evidence="1" id="KW-1133">Transmembrane helix</keyword>
<evidence type="ECO:0000313" key="4">
    <source>
        <dbReference type="EMBL" id="OBS32020.1"/>
    </source>
</evidence>
<reference evidence="4 6" key="1">
    <citation type="submission" date="2016-06" db="EMBL/GenBank/DDBJ databases">
        <title>Genome sequence of Tepidimonas fonticaldi PL17.</title>
        <authorList>
            <person name="Pinnaka A.K."/>
        </authorList>
    </citation>
    <scope>NUCLEOTIDE SEQUENCE [LARGE SCALE GENOMIC DNA]</scope>
    <source>
        <strain evidence="4 6">PL17</strain>
    </source>
</reference>
<dbReference type="EMBL" id="VJOO01000042">
    <property type="protein sequence ID" value="TSE34572.1"/>
    <property type="molecule type" value="Genomic_DNA"/>
</dbReference>
<keyword evidence="6" id="KW-1185">Reference proteome</keyword>
<dbReference type="STRING" id="1101373.A9O67_10715"/>
<dbReference type="InterPro" id="IPR049177">
    <property type="entry name" value="MgtC_SapB_SrpB_YhiD_N"/>
</dbReference>
<proteinExistence type="predicted"/>
<feature type="transmembrane region" description="Helical" evidence="1">
    <location>
        <begin position="97"/>
        <end position="129"/>
    </location>
</feature>
<protein>
    <submittedName>
        <fullName evidence="4">Uncharacterized protein</fullName>
    </submittedName>
</protein>
<feature type="transmembrane region" description="Helical" evidence="1">
    <location>
        <begin position="320"/>
        <end position="342"/>
    </location>
</feature>
<reference evidence="5 7" key="2">
    <citation type="submission" date="2019-07" db="EMBL/GenBank/DDBJ databases">
        <title>Tepidimonas fonticaldi AT-A2 draft genome.</title>
        <authorList>
            <person name="Da Costa M.S."/>
            <person name="Froufe H.J.C."/>
            <person name="Egas C."/>
            <person name="Albuquerque L."/>
        </authorList>
    </citation>
    <scope>NUCLEOTIDE SEQUENCE [LARGE SCALE GENOMIC DNA]</scope>
    <source>
        <strain evidence="5 7">AT-A2</strain>
    </source>
</reference>
<organism evidence="4 6">
    <name type="scientific">Tepidimonas fonticaldi</name>
    <dbReference type="NCBI Taxonomy" id="1101373"/>
    <lineage>
        <taxon>Bacteria</taxon>
        <taxon>Pseudomonadati</taxon>
        <taxon>Pseudomonadota</taxon>
        <taxon>Betaproteobacteria</taxon>
        <taxon>Burkholderiales</taxon>
        <taxon>Tepidimonas</taxon>
    </lineage>
</organism>
<dbReference type="Proteomes" id="UP000091969">
    <property type="component" value="Unassembled WGS sequence"/>
</dbReference>
<gene>
    <name evidence="4" type="ORF">A9O67_10715</name>
    <name evidence="5" type="ORF">Tfont_02622</name>
</gene>
<feature type="transmembrane region" description="Helical" evidence="1">
    <location>
        <begin position="205"/>
        <end position="228"/>
    </location>
</feature>
<name>A0A1A6DZ21_9BURK</name>
<dbReference type="PANTHER" id="PTHR39084">
    <property type="entry name" value="MEMBRANE PROTEIN-RELATED"/>
    <property type="match status" value="1"/>
</dbReference>
<dbReference type="InterPro" id="IPR025105">
    <property type="entry name" value="DUF4010"/>
</dbReference>
<dbReference type="AlphaFoldDB" id="A0A1A6DZ21"/>
<evidence type="ECO:0000313" key="6">
    <source>
        <dbReference type="Proteomes" id="UP000091969"/>
    </source>
</evidence>
<feature type="transmembrane region" description="Helical" evidence="1">
    <location>
        <begin position="407"/>
        <end position="428"/>
    </location>
</feature>
<dbReference type="PANTHER" id="PTHR39084:SF1">
    <property type="entry name" value="DUF4010 DOMAIN-CONTAINING PROTEIN"/>
    <property type="match status" value="1"/>
</dbReference>